<keyword evidence="8" id="KW-1185">Reference proteome</keyword>
<dbReference type="RefSeq" id="WP_083128900.1">
    <property type="nucleotide sequence ID" value="NZ_MVIM01000022.1"/>
</dbReference>
<feature type="binding site" evidence="6">
    <location>
        <position position="130"/>
    </location>
    <ligand>
        <name>pyridoxal 5'-phosphate</name>
        <dbReference type="ChEBI" id="CHEBI:597326"/>
    </ligand>
</feature>
<dbReference type="InterPro" id="IPR015424">
    <property type="entry name" value="PyrdxlP-dep_Trfase"/>
</dbReference>
<evidence type="ECO:0000256" key="1">
    <source>
        <dbReference type="ARBA" id="ARBA00022571"/>
    </source>
</evidence>
<dbReference type="EMBL" id="MVIM01000022">
    <property type="protein sequence ID" value="ORB61550.1"/>
    <property type="molecule type" value="Genomic_DNA"/>
</dbReference>
<proteinExistence type="inferred from homology"/>
<dbReference type="GO" id="GO:0030170">
    <property type="term" value="F:pyridoxal phosphate binding"/>
    <property type="evidence" value="ECO:0007669"/>
    <property type="project" value="InterPro"/>
</dbReference>
<dbReference type="STRING" id="75922.BST47_26995"/>
<comment type="cofactor">
    <cofactor evidence="6">
        <name>pyridoxal 5'-phosphate</name>
        <dbReference type="ChEBI" id="CHEBI:597326"/>
    </cofactor>
    <text evidence="6">Binds 1 pyridoxal phosphate per subunit.</text>
</comment>
<dbReference type="PIRSF" id="PIRSF000521">
    <property type="entry name" value="Transaminase_4ab_Lys_Orn"/>
    <property type="match status" value="1"/>
</dbReference>
<dbReference type="NCBIfam" id="NF002325">
    <property type="entry name" value="PRK01278.1"/>
    <property type="match status" value="1"/>
</dbReference>
<comment type="subcellular location">
    <subcellularLocation>
        <location evidence="6">Cytoplasm</location>
    </subcellularLocation>
</comment>
<evidence type="ECO:0000256" key="6">
    <source>
        <dbReference type="HAMAP-Rule" id="MF_01107"/>
    </source>
</evidence>
<dbReference type="Proteomes" id="UP000192411">
    <property type="component" value="Unassembled WGS sequence"/>
</dbReference>
<keyword evidence="2 6" id="KW-0032">Aminotransferase</keyword>
<protein>
    <recommendedName>
        <fullName evidence="6">Acetylornithine aminotransferase</fullName>
        <shortName evidence="6">ACOAT</shortName>
        <ecNumber evidence="6">2.6.1.11</ecNumber>
    </recommendedName>
</protein>
<accession>A0A1X0JFX6</accession>
<dbReference type="NCBIfam" id="NF002874">
    <property type="entry name" value="PRK03244.1"/>
    <property type="match status" value="1"/>
</dbReference>
<sequence length="392" mass="39873">MTLAQRWEAVMMDNYGTPPLALVSGDGAVVTDADGKSYLDLVGGIAVNILGHRHPAVIEAVTRQLNTLGHTSNLYATEPGIALAEALVGLLGVDDARVFFCNSGAEANEVAFKISRLTGRTKLVAAQGAFHGRTMGSLALTGQPSKQKPFAPLPGDVTHVPYGDVEALDAAVDDQTAAVFLEPIMGEGGVVTPPAGYLVAAREITAAHGALLVLDEVQTGMGRTGAFFAHQHDGITPDVVTLAKGLGGGLPIGACIATGEAAGLLTAGMHGSTFGGNPVCTAAALAVLRVLADDDLVGRSGVLGKSLHHGIESLGHPAVDHVRGRGLMLGVVLTSDVAKPVEVAAREAGFLVNAPAANVIRLVPPLILTDAQVDDFLGALPGVLDTVAGCAQ</sequence>
<keyword evidence="1 6" id="KW-0055">Arginine biosynthesis</keyword>
<dbReference type="AlphaFoldDB" id="A0A1X0JFX6"/>
<dbReference type="HAMAP" id="MF_01107">
    <property type="entry name" value="ArgD_aminotrans_3"/>
    <property type="match status" value="1"/>
</dbReference>
<dbReference type="GO" id="GO:0003992">
    <property type="term" value="F:N2-acetyl-L-ornithine:2-oxoglutarate 5-aminotransferase activity"/>
    <property type="evidence" value="ECO:0007669"/>
    <property type="project" value="UniProtKB-UniRule"/>
</dbReference>
<dbReference type="Gene3D" id="3.40.640.10">
    <property type="entry name" value="Type I PLP-dependent aspartate aminotransferase-like (Major domain)"/>
    <property type="match status" value="1"/>
</dbReference>
<keyword evidence="5 6" id="KW-0663">Pyridoxal phosphate</keyword>
<feature type="binding site" evidence="6">
    <location>
        <begin position="104"/>
        <end position="105"/>
    </location>
    <ligand>
        <name>pyridoxal 5'-phosphate</name>
        <dbReference type="ChEBI" id="CHEBI:597326"/>
    </ligand>
</feature>
<dbReference type="PANTHER" id="PTHR11986">
    <property type="entry name" value="AMINOTRANSFERASE CLASS III"/>
    <property type="match status" value="1"/>
</dbReference>
<feature type="binding site" evidence="6">
    <location>
        <position position="273"/>
    </location>
    <ligand>
        <name>pyridoxal 5'-phosphate</name>
        <dbReference type="ChEBI" id="CHEBI:597326"/>
    </ligand>
</feature>
<dbReference type="InterPro" id="IPR049704">
    <property type="entry name" value="Aminotrans_3_PPA_site"/>
</dbReference>
<keyword evidence="3 6" id="KW-0028">Amino-acid biosynthesis</keyword>
<comment type="similarity">
    <text evidence="6">Belongs to the class-III pyridoxal-phosphate-dependent aminotransferase family. ArgD subfamily.</text>
</comment>
<dbReference type="Pfam" id="PF00202">
    <property type="entry name" value="Aminotran_3"/>
    <property type="match status" value="1"/>
</dbReference>
<name>A0A1X0JFX6_9MYCO</name>
<keyword evidence="4 6" id="KW-0808">Transferase</keyword>
<dbReference type="InterPro" id="IPR015422">
    <property type="entry name" value="PyrdxlP-dep_Trfase_small"/>
</dbReference>
<keyword evidence="6" id="KW-0963">Cytoplasm</keyword>
<comment type="pathway">
    <text evidence="6">Amino-acid biosynthesis; L-arginine biosynthesis; N(2)-acetyl-L-ornithine from L-glutamate: step 4/4.</text>
</comment>
<dbReference type="GO" id="GO:0005737">
    <property type="term" value="C:cytoplasm"/>
    <property type="evidence" value="ECO:0007669"/>
    <property type="project" value="UniProtKB-SubCell"/>
</dbReference>
<dbReference type="InterPro" id="IPR005814">
    <property type="entry name" value="Aminotrans_3"/>
</dbReference>
<dbReference type="PANTHER" id="PTHR11986:SF79">
    <property type="entry name" value="ACETYLORNITHINE AMINOTRANSFERASE, MITOCHONDRIAL"/>
    <property type="match status" value="1"/>
</dbReference>
<evidence type="ECO:0000313" key="8">
    <source>
        <dbReference type="Proteomes" id="UP000192411"/>
    </source>
</evidence>
<comment type="caution">
    <text evidence="7">The sequence shown here is derived from an EMBL/GenBank/DDBJ whole genome shotgun (WGS) entry which is preliminary data.</text>
</comment>
<dbReference type="EC" id="2.6.1.11" evidence="6"/>
<dbReference type="eggNOG" id="COG4992">
    <property type="taxonomic scope" value="Bacteria"/>
</dbReference>
<feature type="binding site" evidence="6">
    <location>
        <begin position="215"/>
        <end position="218"/>
    </location>
    <ligand>
        <name>pyridoxal 5'-phosphate</name>
        <dbReference type="ChEBI" id="CHEBI:597326"/>
    </ligand>
</feature>
<dbReference type="OrthoDB" id="9801052at2"/>
<evidence type="ECO:0000256" key="2">
    <source>
        <dbReference type="ARBA" id="ARBA00022576"/>
    </source>
</evidence>
<dbReference type="SUPFAM" id="SSF53383">
    <property type="entry name" value="PLP-dependent transferases"/>
    <property type="match status" value="1"/>
</dbReference>
<organism evidence="7 8">
    <name type="scientific">Mycolicibacterium tusciae</name>
    <dbReference type="NCBI Taxonomy" id="75922"/>
    <lineage>
        <taxon>Bacteria</taxon>
        <taxon>Bacillati</taxon>
        <taxon>Actinomycetota</taxon>
        <taxon>Actinomycetes</taxon>
        <taxon>Mycobacteriales</taxon>
        <taxon>Mycobacteriaceae</taxon>
        <taxon>Mycolicibacterium</taxon>
    </lineage>
</organism>
<evidence type="ECO:0000313" key="7">
    <source>
        <dbReference type="EMBL" id="ORB61550.1"/>
    </source>
</evidence>
<reference evidence="7 8" key="1">
    <citation type="submission" date="2017-02" db="EMBL/GenBank/DDBJ databases">
        <title>The new phylogeny of genus Mycobacterium.</title>
        <authorList>
            <person name="Tortoli E."/>
            <person name="Trovato A."/>
            <person name="Cirillo D.M."/>
        </authorList>
    </citation>
    <scope>NUCLEOTIDE SEQUENCE [LARGE SCALE GENOMIC DNA]</scope>
    <source>
        <strain evidence="7 8">DSM 44338</strain>
    </source>
</reference>
<dbReference type="NCBIfam" id="TIGR00707">
    <property type="entry name" value="argD"/>
    <property type="match status" value="1"/>
</dbReference>
<dbReference type="GO" id="GO:0042802">
    <property type="term" value="F:identical protein binding"/>
    <property type="evidence" value="ECO:0007669"/>
    <property type="project" value="TreeGrafter"/>
</dbReference>
<comment type="miscellaneous">
    <text evidence="6">May also have succinyldiaminopimelate aminotransferase activity, thus carrying out the corresponding step in lysine biosynthesis.</text>
</comment>
<evidence type="ECO:0000256" key="5">
    <source>
        <dbReference type="ARBA" id="ARBA00022898"/>
    </source>
</evidence>
<gene>
    <name evidence="6" type="primary">argD</name>
    <name evidence="7" type="ORF">BST47_26995</name>
</gene>
<dbReference type="UniPathway" id="UPA00068">
    <property type="reaction ID" value="UER00109"/>
</dbReference>
<comment type="catalytic activity">
    <reaction evidence="6">
        <text>N(2)-acetyl-L-ornithine + 2-oxoglutarate = N-acetyl-L-glutamate 5-semialdehyde + L-glutamate</text>
        <dbReference type="Rhea" id="RHEA:18049"/>
        <dbReference type="ChEBI" id="CHEBI:16810"/>
        <dbReference type="ChEBI" id="CHEBI:29123"/>
        <dbReference type="ChEBI" id="CHEBI:29985"/>
        <dbReference type="ChEBI" id="CHEBI:57805"/>
        <dbReference type="EC" id="2.6.1.11"/>
    </reaction>
</comment>
<comment type="subunit">
    <text evidence="6">Homodimer.</text>
</comment>
<dbReference type="GO" id="GO:0006526">
    <property type="term" value="P:L-arginine biosynthetic process"/>
    <property type="evidence" value="ECO:0007669"/>
    <property type="project" value="UniProtKB-UniRule"/>
</dbReference>
<dbReference type="PROSITE" id="PS00600">
    <property type="entry name" value="AA_TRANSFER_CLASS_3"/>
    <property type="match status" value="1"/>
</dbReference>
<dbReference type="Gene3D" id="3.90.1150.10">
    <property type="entry name" value="Aspartate Aminotransferase, domain 1"/>
    <property type="match status" value="1"/>
</dbReference>
<evidence type="ECO:0000256" key="4">
    <source>
        <dbReference type="ARBA" id="ARBA00022679"/>
    </source>
</evidence>
<feature type="binding site" evidence="6">
    <location>
        <position position="272"/>
    </location>
    <ligand>
        <name>N(2)-acetyl-L-ornithine</name>
        <dbReference type="ChEBI" id="CHEBI:57805"/>
    </ligand>
</feature>
<feature type="binding site" evidence="6">
    <location>
        <position position="133"/>
    </location>
    <ligand>
        <name>N(2)-acetyl-L-ornithine</name>
        <dbReference type="ChEBI" id="CHEBI:57805"/>
    </ligand>
</feature>
<dbReference type="FunFam" id="3.40.640.10:FF:000004">
    <property type="entry name" value="Acetylornithine aminotransferase"/>
    <property type="match status" value="1"/>
</dbReference>
<dbReference type="InterPro" id="IPR015421">
    <property type="entry name" value="PyrdxlP-dep_Trfase_major"/>
</dbReference>
<feature type="modified residue" description="N6-(pyridoxal phosphate)lysine" evidence="6">
    <location>
        <position position="244"/>
    </location>
</feature>
<evidence type="ECO:0000256" key="3">
    <source>
        <dbReference type="ARBA" id="ARBA00022605"/>
    </source>
</evidence>
<dbReference type="CDD" id="cd00610">
    <property type="entry name" value="OAT_like"/>
    <property type="match status" value="1"/>
</dbReference>
<dbReference type="InterPro" id="IPR050103">
    <property type="entry name" value="Class-III_PLP-dep_AT"/>
</dbReference>
<dbReference type="InterPro" id="IPR004636">
    <property type="entry name" value="AcOrn/SuccOrn_fam"/>
</dbReference>